<comment type="caution">
    <text evidence="2">The sequence shown here is derived from an EMBL/GenBank/DDBJ whole genome shotgun (WGS) entry which is preliminary data.</text>
</comment>
<evidence type="ECO:0000313" key="2">
    <source>
        <dbReference type="EMBL" id="GFS30408.1"/>
    </source>
</evidence>
<feature type="region of interest" description="Disordered" evidence="1">
    <location>
        <begin position="1"/>
        <end position="27"/>
    </location>
</feature>
<sequence>MWDFQRSRDRDEEKKLRRHRSKPQDELTQLESNVPLKNVLNYKSQLASQRKLLNKTSNEKESLTKCISFCGERREVYENENLSKTKRCISNSMFIMGDVDPTVYTKKKRPSLLHNNKWTVTSEAFTVLFLAYWRSQQSRARQ</sequence>
<keyword evidence="3" id="KW-1185">Reference proteome</keyword>
<name>A0A8X6I449_9ARAC</name>
<dbReference type="EMBL" id="BMAV01024137">
    <property type="protein sequence ID" value="GFS30408.1"/>
    <property type="molecule type" value="Genomic_DNA"/>
</dbReference>
<feature type="compositionally biased region" description="Basic and acidic residues" evidence="1">
    <location>
        <begin position="1"/>
        <end position="15"/>
    </location>
</feature>
<proteinExistence type="predicted"/>
<accession>A0A8X6I449</accession>
<evidence type="ECO:0000313" key="3">
    <source>
        <dbReference type="Proteomes" id="UP000886998"/>
    </source>
</evidence>
<evidence type="ECO:0000256" key="1">
    <source>
        <dbReference type="SAM" id="MobiDB-lite"/>
    </source>
</evidence>
<reference evidence="2" key="1">
    <citation type="submission" date="2020-08" db="EMBL/GenBank/DDBJ databases">
        <title>Multicomponent nature underlies the extraordinary mechanical properties of spider dragline silk.</title>
        <authorList>
            <person name="Kono N."/>
            <person name="Nakamura H."/>
            <person name="Mori M."/>
            <person name="Yoshida Y."/>
            <person name="Ohtoshi R."/>
            <person name="Malay A.D."/>
            <person name="Moran D.A.P."/>
            <person name="Tomita M."/>
            <person name="Numata K."/>
            <person name="Arakawa K."/>
        </authorList>
    </citation>
    <scope>NUCLEOTIDE SEQUENCE</scope>
</reference>
<protein>
    <submittedName>
        <fullName evidence="2">Uncharacterized protein</fullName>
    </submittedName>
</protein>
<gene>
    <name evidence="2" type="ORF">TNIN_494831</name>
</gene>
<dbReference type="Proteomes" id="UP000886998">
    <property type="component" value="Unassembled WGS sequence"/>
</dbReference>
<organism evidence="2 3">
    <name type="scientific">Trichonephila inaurata madagascariensis</name>
    <dbReference type="NCBI Taxonomy" id="2747483"/>
    <lineage>
        <taxon>Eukaryota</taxon>
        <taxon>Metazoa</taxon>
        <taxon>Ecdysozoa</taxon>
        <taxon>Arthropoda</taxon>
        <taxon>Chelicerata</taxon>
        <taxon>Arachnida</taxon>
        <taxon>Araneae</taxon>
        <taxon>Araneomorphae</taxon>
        <taxon>Entelegynae</taxon>
        <taxon>Araneoidea</taxon>
        <taxon>Nephilidae</taxon>
        <taxon>Trichonephila</taxon>
        <taxon>Trichonephila inaurata</taxon>
    </lineage>
</organism>
<dbReference type="AlphaFoldDB" id="A0A8X6I449"/>